<dbReference type="InterPro" id="IPR036196">
    <property type="entry name" value="Ptyr_pPase_sf"/>
</dbReference>
<reference evidence="3 4" key="1">
    <citation type="submission" date="2019-02" db="EMBL/GenBank/DDBJ databases">
        <title>Aquabacterium sp. strain KMB7.</title>
        <authorList>
            <person name="Chen W.-M."/>
        </authorList>
    </citation>
    <scope>NUCLEOTIDE SEQUENCE [LARGE SCALE GENOMIC DNA]</scope>
    <source>
        <strain evidence="3 4">KMB7</strain>
    </source>
</reference>
<keyword evidence="4" id="KW-1185">Reference proteome</keyword>
<evidence type="ECO:0000259" key="2">
    <source>
        <dbReference type="SMART" id="SM00226"/>
    </source>
</evidence>
<dbReference type="PANTHER" id="PTHR43428:SF1">
    <property type="entry name" value="ARSENATE REDUCTASE"/>
    <property type="match status" value="1"/>
</dbReference>
<sequence>MSNRIFNVLFICTGNSARSILAEGLLNHLGQGRFMAWSAGSQPKGEVHPLALETLASLRVPSPSEGFRSKSWHEFAQAGSPALDFVFTVCDNAAGEVCPVWPGQPMTAHWGQPDPAAVSGSPDAQRQAFLSAAHALKRRIELMMALPLDKLAPMSLQARLDDIGRQ</sequence>
<dbReference type="OrthoDB" id="9793058at2"/>
<organism evidence="3 4">
    <name type="scientific">Aquabacterium lacunae</name>
    <dbReference type="NCBI Taxonomy" id="2528630"/>
    <lineage>
        <taxon>Bacteria</taxon>
        <taxon>Pseudomonadati</taxon>
        <taxon>Pseudomonadota</taxon>
        <taxon>Betaproteobacteria</taxon>
        <taxon>Burkholderiales</taxon>
        <taxon>Aquabacterium</taxon>
    </lineage>
</organism>
<dbReference type="Proteomes" id="UP000292120">
    <property type="component" value="Unassembled WGS sequence"/>
</dbReference>
<evidence type="ECO:0000256" key="1">
    <source>
        <dbReference type="ARBA" id="ARBA00022849"/>
    </source>
</evidence>
<dbReference type="EMBL" id="SIXI01000003">
    <property type="protein sequence ID" value="TBO31421.1"/>
    <property type="molecule type" value="Genomic_DNA"/>
</dbReference>
<dbReference type="Pfam" id="PF01451">
    <property type="entry name" value="LMWPc"/>
    <property type="match status" value="1"/>
</dbReference>
<keyword evidence="1" id="KW-0059">Arsenical resistance</keyword>
<feature type="domain" description="Phosphotyrosine protein phosphatase I" evidence="2">
    <location>
        <begin position="6"/>
        <end position="146"/>
    </location>
</feature>
<gene>
    <name evidence="3" type="ORF">EYS42_09310</name>
</gene>
<dbReference type="InterPro" id="IPR023485">
    <property type="entry name" value="Ptyr_pPase"/>
</dbReference>
<dbReference type="RefSeq" id="WP_130967875.1">
    <property type="nucleotide sequence ID" value="NZ_SIXI01000003.1"/>
</dbReference>
<dbReference type="GO" id="GO:0046685">
    <property type="term" value="P:response to arsenic-containing substance"/>
    <property type="evidence" value="ECO:0007669"/>
    <property type="project" value="UniProtKB-KW"/>
</dbReference>
<dbReference type="CDD" id="cd16345">
    <property type="entry name" value="LMWP_ArsC"/>
    <property type="match status" value="1"/>
</dbReference>
<dbReference type="PANTHER" id="PTHR43428">
    <property type="entry name" value="ARSENATE REDUCTASE"/>
    <property type="match status" value="1"/>
</dbReference>
<name>A0A4Q9GYX6_9BURK</name>
<dbReference type="AlphaFoldDB" id="A0A4Q9GYX6"/>
<evidence type="ECO:0000313" key="3">
    <source>
        <dbReference type="EMBL" id="TBO31421.1"/>
    </source>
</evidence>
<comment type="caution">
    <text evidence="3">The sequence shown here is derived from an EMBL/GenBank/DDBJ whole genome shotgun (WGS) entry which is preliminary data.</text>
</comment>
<accession>A0A4Q9GYX6</accession>
<proteinExistence type="predicted"/>
<dbReference type="SMART" id="SM00226">
    <property type="entry name" value="LMWPc"/>
    <property type="match status" value="1"/>
</dbReference>
<dbReference type="SUPFAM" id="SSF52788">
    <property type="entry name" value="Phosphotyrosine protein phosphatases I"/>
    <property type="match status" value="1"/>
</dbReference>
<dbReference type="Gene3D" id="3.40.50.2300">
    <property type="match status" value="1"/>
</dbReference>
<evidence type="ECO:0000313" key="4">
    <source>
        <dbReference type="Proteomes" id="UP000292120"/>
    </source>
</evidence>
<protein>
    <submittedName>
        <fullName evidence="3">Arsenate reductase ArsC</fullName>
    </submittedName>
</protein>